<dbReference type="Proteomes" id="UP000192760">
    <property type="component" value="Unassembled WGS sequence"/>
</dbReference>
<organism evidence="3 4">
    <name type="scientific">Mycobacterium mantenii</name>
    <dbReference type="NCBI Taxonomy" id="560555"/>
    <lineage>
        <taxon>Bacteria</taxon>
        <taxon>Bacillati</taxon>
        <taxon>Actinomycetota</taxon>
        <taxon>Actinomycetes</taxon>
        <taxon>Mycobacteriales</taxon>
        <taxon>Mycobacteriaceae</taxon>
        <taxon>Mycobacterium</taxon>
        <taxon>Mycobacterium avium complex (MAC)</taxon>
    </lineage>
</organism>
<evidence type="ECO:0000259" key="2">
    <source>
        <dbReference type="Pfam" id="PF05305"/>
    </source>
</evidence>
<evidence type="ECO:0000256" key="1">
    <source>
        <dbReference type="SAM" id="SignalP"/>
    </source>
</evidence>
<evidence type="ECO:0000313" key="3">
    <source>
        <dbReference type="EMBL" id="ORB07503.1"/>
    </source>
</evidence>
<dbReference type="InterPro" id="IPR007969">
    <property type="entry name" value="DUF732"/>
</dbReference>
<dbReference type="Pfam" id="PF05305">
    <property type="entry name" value="DUF732"/>
    <property type="match status" value="1"/>
</dbReference>
<comment type="caution">
    <text evidence="3">The sequence shown here is derived from an EMBL/GenBank/DDBJ whole genome shotgun (WGS) entry which is preliminary data.</text>
</comment>
<feature type="domain" description="DUF732" evidence="2">
    <location>
        <begin position="49"/>
        <end position="112"/>
    </location>
</feature>
<feature type="signal peptide" evidence="1">
    <location>
        <begin position="1"/>
        <end position="34"/>
    </location>
</feature>
<evidence type="ECO:0000313" key="4">
    <source>
        <dbReference type="Proteomes" id="UP000192760"/>
    </source>
</evidence>
<gene>
    <name evidence="3" type="ORF">BST30_06010</name>
</gene>
<feature type="chain" id="PRO_5012958922" description="DUF732 domain-containing protein" evidence="1">
    <location>
        <begin position="35"/>
        <end position="116"/>
    </location>
</feature>
<accession>A0A1X0G0D0</accession>
<dbReference type="AlphaFoldDB" id="A0A1X0G0D0"/>
<name>A0A1X0G0D0_MYCNT</name>
<keyword evidence="1" id="KW-0732">Signal</keyword>
<proteinExistence type="predicted"/>
<reference evidence="3 4" key="1">
    <citation type="submission" date="2017-02" db="EMBL/GenBank/DDBJ databases">
        <title>The new phylogeny of genus Mycobacterium.</title>
        <authorList>
            <person name="Tortoli E."/>
            <person name="Trovato A."/>
            <person name="Cirillo D.M."/>
        </authorList>
    </citation>
    <scope>NUCLEOTIDE SEQUENCE [LARGE SCALE GENOMIC DNA]</scope>
    <source>
        <strain evidence="3 4">DSM 45255</strain>
    </source>
</reference>
<protein>
    <recommendedName>
        <fullName evidence="2">DUF732 domain-containing protein</fullName>
    </recommendedName>
</protein>
<dbReference type="EMBL" id="MVHW01000005">
    <property type="protein sequence ID" value="ORB07503.1"/>
    <property type="molecule type" value="Genomic_DNA"/>
</dbReference>
<sequence length="116" mass="11955">MPQHLQPTEVLMKIAVAALAAGIVLAGSPPAAHAEPQCTEDCGESQPQYLMNELRRGGIQPDSVRQAVATAKAICAHANAGATREQLRTIAGDGSPAQTDVVINAAIKIYCPGAKA</sequence>